<name>A0A7X6B0C1_STRMQ</name>
<evidence type="ECO:0000313" key="2">
    <source>
        <dbReference type="Proteomes" id="UP000536624"/>
    </source>
</evidence>
<dbReference type="EMBL" id="JAALLH010000001">
    <property type="protein sequence ID" value="NIY68092.1"/>
    <property type="molecule type" value="Genomic_DNA"/>
</dbReference>
<sequence length="79" mass="9059">MLGRKKRAVRERQLKAAEEFTWVWADTANTDSYAYGASLECHETNALFRLFQVFNFENTASDLMQEHLTVCDGTESHGN</sequence>
<dbReference type="Proteomes" id="UP000536624">
    <property type="component" value="Unassembled WGS sequence"/>
</dbReference>
<dbReference type="AlphaFoldDB" id="A0A7X6B0C1"/>
<protein>
    <submittedName>
        <fullName evidence="1">Uncharacterized protein</fullName>
    </submittedName>
</protein>
<dbReference type="RefSeq" id="WP_167503212.1">
    <property type="nucleotide sequence ID" value="NZ_JAALLH010000001.1"/>
</dbReference>
<proteinExistence type="predicted"/>
<gene>
    <name evidence="1" type="ORF">SMALB_6174</name>
</gene>
<evidence type="ECO:0000313" key="1">
    <source>
        <dbReference type="EMBL" id="NIY68092.1"/>
    </source>
</evidence>
<comment type="caution">
    <text evidence="1">The sequence shown here is derived from an EMBL/GenBank/DDBJ whole genome shotgun (WGS) entry which is preliminary data.</text>
</comment>
<organism evidence="1 2">
    <name type="scientific">Streptomyces malaysiensis</name>
    <dbReference type="NCBI Taxonomy" id="92644"/>
    <lineage>
        <taxon>Bacteria</taxon>
        <taxon>Bacillati</taxon>
        <taxon>Actinomycetota</taxon>
        <taxon>Actinomycetes</taxon>
        <taxon>Kitasatosporales</taxon>
        <taxon>Streptomycetaceae</taxon>
        <taxon>Streptomyces</taxon>
        <taxon>Streptomyces violaceusniger group</taxon>
    </lineage>
</organism>
<accession>A0A7X6B0C1</accession>
<reference evidence="1 2" key="1">
    <citation type="submission" date="2020-02" db="EMBL/GenBank/DDBJ databases">
        <title>Streptomyces malaysiensis DSM14702 (JHCC583434, PFL_A843) Genome sequencing and assembly.</title>
        <authorList>
            <person name="Samborskyy M."/>
        </authorList>
    </citation>
    <scope>NUCLEOTIDE SEQUENCE [LARGE SCALE GENOMIC DNA]</scope>
    <source>
        <strain evidence="1 2">DSM 14702</strain>
    </source>
</reference>